<dbReference type="EMBL" id="CP110232">
    <property type="protein sequence ID" value="WEG74205.1"/>
    <property type="molecule type" value="Genomic_DNA"/>
</dbReference>
<proteinExistence type="predicted"/>
<protein>
    <submittedName>
        <fullName evidence="1">Uncharacterized protein</fullName>
    </submittedName>
</protein>
<name>A0AAF0I8A7_9ENTE</name>
<dbReference type="KEGG" id="vie:OL234_04730"/>
<gene>
    <name evidence="1" type="ORF">OL234_04730</name>
</gene>
<accession>A0AAF0I8A7</accession>
<sequence>MGIKSFFSRKKTLIGNQEMITKAINFIEMEENTSKTEILDFLKKEAMKEVNNNQLETFPKEQEFLELYTLVTTIYKK</sequence>
<dbReference type="Proteomes" id="UP001179647">
    <property type="component" value="Chromosome"/>
</dbReference>
<evidence type="ECO:0000313" key="1">
    <source>
        <dbReference type="EMBL" id="WEG74205.1"/>
    </source>
</evidence>
<reference evidence="1" key="1">
    <citation type="submission" date="2022-10" db="EMBL/GenBank/DDBJ databases">
        <title>Vagococcus sp. isolated from poultry meat.</title>
        <authorList>
            <person name="Johansson P."/>
            <person name="Bjorkroth J."/>
        </authorList>
    </citation>
    <scope>NUCLEOTIDE SEQUENCE</scope>
    <source>
        <strain evidence="1">STAA11</strain>
    </source>
</reference>
<evidence type="ECO:0000313" key="2">
    <source>
        <dbReference type="Proteomes" id="UP001179647"/>
    </source>
</evidence>
<dbReference type="RefSeq" id="WP_275470004.1">
    <property type="nucleotide sequence ID" value="NZ_CP110232.1"/>
</dbReference>
<organism evidence="1 2">
    <name type="scientific">Vagococcus intermedius</name>
    <dbReference type="NCBI Taxonomy" id="2991418"/>
    <lineage>
        <taxon>Bacteria</taxon>
        <taxon>Bacillati</taxon>
        <taxon>Bacillota</taxon>
        <taxon>Bacilli</taxon>
        <taxon>Lactobacillales</taxon>
        <taxon>Enterococcaceae</taxon>
        <taxon>Vagococcus</taxon>
    </lineage>
</organism>
<dbReference type="AlphaFoldDB" id="A0AAF0I8A7"/>
<keyword evidence="2" id="KW-1185">Reference proteome</keyword>